<proteinExistence type="inferred from homology"/>
<dbReference type="SUPFAM" id="SSF54909">
    <property type="entry name" value="Dimeric alpha+beta barrel"/>
    <property type="match status" value="1"/>
</dbReference>
<dbReference type="HOGENOM" id="CLU_110355_3_3_5"/>
<dbReference type="PATRIC" id="fig|999552.6.peg.2192"/>
<evidence type="ECO:0000313" key="4">
    <source>
        <dbReference type="Proteomes" id="UP000018780"/>
    </source>
</evidence>
<evidence type="ECO:0000256" key="1">
    <source>
        <dbReference type="ARBA" id="ARBA00007689"/>
    </source>
</evidence>
<keyword evidence="4" id="KW-1185">Reference proteome</keyword>
<dbReference type="STRING" id="999552.METH_10990"/>
<reference evidence="3 4" key="1">
    <citation type="submission" date="2013-09" db="EMBL/GenBank/DDBJ databases">
        <authorList>
            <consortium name="DOE Joint Genome Institute"/>
            <person name="Klenk H.-P."/>
            <person name="Huntemann M."/>
            <person name="Han J."/>
            <person name="Chen A."/>
            <person name="Kyrpides N."/>
            <person name="Mavromatis K."/>
            <person name="Markowitz V."/>
            <person name="Palaniappan K."/>
            <person name="Ivanova N."/>
            <person name="Schaumberg A."/>
            <person name="Pati A."/>
            <person name="Liolios K."/>
            <person name="Nordberg H.P."/>
            <person name="Cantor M.N."/>
            <person name="Hua S.X."/>
            <person name="Woyke T."/>
        </authorList>
    </citation>
    <scope>NUCLEOTIDE SEQUENCE [LARGE SCALE GENOMIC DNA]</scope>
    <source>
        <strain evidence="3 4">DSM 14336</strain>
    </source>
</reference>
<dbReference type="EMBL" id="CP006773">
    <property type="protein sequence ID" value="AHD01141.1"/>
    <property type="molecule type" value="Genomic_DNA"/>
</dbReference>
<dbReference type="AlphaFoldDB" id="V9VQW2"/>
<comment type="similarity">
    <text evidence="1">Belongs to the YciI family.</text>
</comment>
<dbReference type="Gene3D" id="3.30.70.1060">
    <property type="entry name" value="Dimeric alpha+beta barrel"/>
    <property type="match status" value="1"/>
</dbReference>
<name>V9VQW2_9RHOB</name>
<sequence length="98" mass="11185">MRWAVMFRDAPAMTGVRASKARREAHVAYVEDHPELRIGGGLKQDPEGDFCGALWIVEAEDRIEVEHLIHGDPFYVPAFRSYEIFAWGKILEDRTAVL</sequence>
<evidence type="ECO:0000313" key="3">
    <source>
        <dbReference type="EMBL" id="AHD01141.1"/>
    </source>
</evidence>
<evidence type="ECO:0000259" key="2">
    <source>
        <dbReference type="Pfam" id="PF03795"/>
    </source>
</evidence>
<gene>
    <name evidence="3" type="ORF">METH_10990</name>
</gene>
<protein>
    <recommendedName>
        <fullName evidence="2">YCII-related domain-containing protein</fullName>
    </recommendedName>
</protein>
<dbReference type="Proteomes" id="UP000018780">
    <property type="component" value="Chromosome"/>
</dbReference>
<organism evidence="3 4">
    <name type="scientific">Leisingera methylohalidivorans DSM 14336</name>
    <dbReference type="NCBI Taxonomy" id="999552"/>
    <lineage>
        <taxon>Bacteria</taxon>
        <taxon>Pseudomonadati</taxon>
        <taxon>Pseudomonadota</taxon>
        <taxon>Alphaproteobacteria</taxon>
        <taxon>Rhodobacterales</taxon>
        <taxon>Roseobacteraceae</taxon>
        <taxon>Leisingera</taxon>
    </lineage>
</organism>
<dbReference type="InterPro" id="IPR005545">
    <property type="entry name" value="YCII"/>
</dbReference>
<feature type="domain" description="YCII-related" evidence="2">
    <location>
        <begin position="1"/>
        <end position="87"/>
    </location>
</feature>
<dbReference type="KEGG" id="lmd:METH_10990"/>
<dbReference type="InterPro" id="IPR011008">
    <property type="entry name" value="Dimeric_a/b-barrel"/>
</dbReference>
<accession>V9VQW2</accession>
<dbReference type="Pfam" id="PF03795">
    <property type="entry name" value="YCII"/>
    <property type="match status" value="1"/>
</dbReference>